<evidence type="ECO:0000259" key="2">
    <source>
        <dbReference type="PROSITE" id="PS51462"/>
    </source>
</evidence>
<dbReference type="Proteomes" id="UP001209318">
    <property type="component" value="Unassembled WGS sequence"/>
</dbReference>
<dbReference type="GO" id="GO:0016787">
    <property type="term" value="F:hydrolase activity"/>
    <property type="evidence" value="ECO:0007669"/>
    <property type="project" value="UniProtKB-KW"/>
</dbReference>
<evidence type="ECO:0000313" key="3">
    <source>
        <dbReference type="EMBL" id="MCU9614666.1"/>
    </source>
</evidence>
<dbReference type="EMBL" id="JAOUSF010000005">
    <property type="protein sequence ID" value="MCU9614666.1"/>
    <property type="molecule type" value="Genomic_DNA"/>
</dbReference>
<dbReference type="PANTHER" id="PTHR43222:SF2">
    <property type="entry name" value="NUDIX HYDROLASE 23, CHLOROPLASTIC"/>
    <property type="match status" value="1"/>
</dbReference>
<proteinExistence type="predicted"/>
<dbReference type="Pfam" id="PF00293">
    <property type="entry name" value="NUDIX"/>
    <property type="match status" value="1"/>
</dbReference>
<dbReference type="InterPro" id="IPR015797">
    <property type="entry name" value="NUDIX_hydrolase-like_dom_sf"/>
</dbReference>
<comment type="caution">
    <text evidence="3">The sequence shown here is derived from an EMBL/GenBank/DDBJ whole genome shotgun (WGS) entry which is preliminary data.</text>
</comment>
<dbReference type="CDD" id="cd18886">
    <property type="entry name" value="NUDIX_MutT_Nudt1"/>
    <property type="match status" value="1"/>
</dbReference>
<feature type="domain" description="Nudix hydrolase" evidence="2">
    <location>
        <begin position="1"/>
        <end position="135"/>
    </location>
</feature>
<dbReference type="PANTHER" id="PTHR43222">
    <property type="entry name" value="NUDIX HYDROLASE 23"/>
    <property type="match status" value="1"/>
</dbReference>
<dbReference type="PROSITE" id="PS00893">
    <property type="entry name" value="NUDIX_BOX"/>
    <property type="match status" value="1"/>
</dbReference>
<name>A0AAE3LP61_9BACI</name>
<gene>
    <name evidence="3" type="ORF">OEV98_14070</name>
</gene>
<evidence type="ECO:0000256" key="1">
    <source>
        <dbReference type="ARBA" id="ARBA00022801"/>
    </source>
</evidence>
<dbReference type="InterPro" id="IPR020084">
    <property type="entry name" value="NUDIX_hydrolase_CS"/>
</dbReference>
<evidence type="ECO:0000313" key="4">
    <source>
        <dbReference type="Proteomes" id="UP001209318"/>
    </source>
</evidence>
<accession>A0AAE3LP61</accession>
<dbReference type="RefSeq" id="WP_263073991.1">
    <property type="nucleotide sequence ID" value="NZ_JAOUSF010000005.1"/>
</dbReference>
<dbReference type="PROSITE" id="PS51462">
    <property type="entry name" value="NUDIX"/>
    <property type="match status" value="1"/>
</dbReference>
<organism evidence="3 4">
    <name type="scientific">Perspicuibacillus lycopersici</name>
    <dbReference type="NCBI Taxonomy" id="1325689"/>
    <lineage>
        <taxon>Bacteria</taxon>
        <taxon>Bacillati</taxon>
        <taxon>Bacillota</taxon>
        <taxon>Bacilli</taxon>
        <taxon>Bacillales</taxon>
        <taxon>Bacillaceae</taxon>
        <taxon>Perspicuibacillus</taxon>
    </lineage>
</organism>
<dbReference type="Gene3D" id="3.90.79.10">
    <property type="entry name" value="Nucleoside Triphosphate Pyrophosphohydrolase"/>
    <property type="match status" value="1"/>
</dbReference>
<sequence>MLKYTIGFIKRGDEILLLNREKASWMGCWNGVGGKLEEKESPLQCILREAYEETGIELSNMEYKGTVTWIVNGKDAGGMYVFLAEVPETFEFFTPIKTAEGILDWKKLEWILHPKNDGIANLHYFLPTMLRDQATYNHCFVYQNKAVVDFYSKQEDLTTMR</sequence>
<dbReference type="InterPro" id="IPR000086">
    <property type="entry name" value="NUDIX_hydrolase_dom"/>
</dbReference>
<keyword evidence="4" id="KW-1185">Reference proteome</keyword>
<dbReference type="AlphaFoldDB" id="A0AAE3LP61"/>
<dbReference type="SUPFAM" id="SSF55811">
    <property type="entry name" value="Nudix"/>
    <property type="match status" value="1"/>
</dbReference>
<protein>
    <submittedName>
        <fullName evidence="3">8-oxo-dGTP diphosphatase</fullName>
    </submittedName>
</protein>
<keyword evidence="1" id="KW-0378">Hydrolase</keyword>
<reference evidence="3" key="1">
    <citation type="submission" date="2022-10" db="EMBL/GenBank/DDBJ databases">
        <title>Description of Fervidibacillus gen. nov. in the family Fervidibacillaceae fam. nov. with two species, Fervidibacillus albus sp. nov., and Fervidibacillus halotolerans sp. nov., isolated from tidal flat sediments.</title>
        <authorList>
            <person name="Kwon K.K."/>
            <person name="Yang S.-H."/>
        </authorList>
    </citation>
    <scope>NUCLEOTIDE SEQUENCE</scope>
    <source>
        <strain evidence="3">JCM 19140</strain>
    </source>
</reference>